<dbReference type="Pfam" id="PF01370">
    <property type="entry name" value="Epimerase"/>
    <property type="match status" value="1"/>
</dbReference>
<dbReference type="NCBIfam" id="TIGR02197">
    <property type="entry name" value="heptose_epim"/>
    <property type="match status" value="1"/>
</dbReference>
<evidence type="ECO:0000313" key="5">
    <source>
        <dbReference type="EMBL" id="SVC22846.1"/>
    </source>
</evidence>
<keyword evidence="3" id="KW-0119">Carbohydrate metabolism</keyword>
<evidence type="ECO:0000256" key="3">
    <source>
        <dbReference type="ARBA" id="ARBA00023277"/>
    </source>
</evidence>
<proteinExistence type="predicted"/>
<dbReference type="InterPro" id="IPR001509">
    <property type="entry name" value="Epimerase_deHydtase"/>
</dbReference>
<dbReference type="EMBL" id="UINC01080161">
    <property type="protein sequence ID" value="SVC22846.1"/>
    <property type="molecule type" value="Genomic_DNA"/>
</dbReference>
<dbReference type="InterPro" id="IPR011912">
    <property type="entry name" value="Heptose_epim"/>
</dbReference>
<evidence type="ECO:0000256" key="1">
    <source>
        <dbReference type="ARBA" id="ARBA00022857"/>
    </source>
</evidence>
<dbReference type="Gene3D" id="3.40.50.720">
    <property type="entry name" value="NAD(P)-binding Rossmann-like Domain"/>
    <property type="match status" value="1"/>
</dbReference>
<accession>A0A382KFK8</accession>
<dbReference type="AlphaFoldDB" id="A0A382KFK8"/>
<dbReference type="PANTHER" id="PTHR43103">
    <property type="entry name" value="NUCLEOSIDE-DIPHOSPHATE-SUGAR EPIMERASE"/>
    <property type="match status" value="1"/>
</dbReference>
<protein>
    <recommendedName>
        <fullName evidence="4">NAD-dependent epimerase/dehydratase domain-containing protein</fullName>
    </recommendedName>
</protein>
<dbReference type="GO" id="GO:0008712">
    <property type="term" value="F:ADP-glyceromanno-heptose 6-epimerase activity"/>
    <property type="evidence" value="ECO:0007669"/>
    <property type="project" value="InterPro"/>
</dbReference>
<organism evidence="5">
    <name type="scientific">marine metagenome</name>
    <dbReference type="NCBI Taxonomy" id="408172"/>
    <lineage>
        <taxon>unclassified sequences</taxon>
        <taxon>metagenomes</taxon>
        <taxon>ecological metagenomes</taxon>
    </lineage>
</organism>
<name>A0A382KFK8_9ZZZZ</name>
<sequence length="317" mass="35972">MIVVTGGAGFVGSNLVFKLNAMEFTDILIVEKLSKSSHQDNLLDCQFRDIIDINVFLSTMQKRKGHSDGIQTIFHQGANTNTTDLDKKAMFQDNYDASIAIMNICSEHNIPLIYASSASVYGYESTFVENSSNEVALNPYAESKIRVDNYFRSHRNQFKSQVVGLRYFNVYGPREKHKGPMASMVYQLHCQLKQGNTIKLFEGSGGYDSGEQRRDFIYIDDVIKTNIFFMQNPQISGIFNIGTGRSQTFNEVAKAIIQWHEQGEIEYIPFPPGLKDRYQSYTQGDLALLRQAGYVDTFFSVEEGVKAYLDKIETKIE</sequence>
<keyword evidence="2" id="KW-0413">Isomerase</keyword>
<dbReference type="GO" id="GO:0005975">
    <property type="term" value="P:carbohydrate metabolic process"/>
    <property type="evidence" value="ECO:0007669"/>
    <property type="project" value="InterPro"/>
</dbReference>
<dbReference type="SUPFAM" id="SSF51735">
    <property type="entry name" value="NAD(P)-binding Rossmann-fold domains"/>
    <property type="match status" value="1"/>
</dbReference>
<keyword evidence="1" id="KW-0521">NADP</keyword>
<evidence type="ECO:0000259" key="4">
    <source>
        <dbReference type="Pfam" id="PF01370"/>
    </source>
</evidence>
<dbReference type="Gene3D" id="3.90.25.10">
    <property type="entry name" value="UDP-galactose 4-epimerase, domain 1"/>
    <property type="match status" value="1"/>
</dbReference>
<dbReference type="GO" id="GO:0050661">
    <property type="term" value="F:NADP binding"/>
    <property type="evidence" value="ECO:0007669"/>
    <property type="project" value="InterPro"/>
</dbReference>
<gene>
    <name evidence="5" type="ORF">METZ01_LOCUS275700</name>
</gene>
<dbReference type="PANTHER" id="PTHR43103:SF3">
    <property type="entry name" value="ADP-L-GLYCERO-D-MANNO-HEPTOSE-6-EPIMERASE"/>
    <property type="match status" value="1"/>
</dbReference>
<feature type="domain" description="NAD-dependent epimerase/dehydratase" evidence="4">
    <location>
        <begin position="2"/>
        <end position="242"/>
    </location>
</feature>
<reference evidence="5" key="1">
    <citation type="submission" date="2018-05" db="EMBL/GenBank/DDBJ databases">
        <authorList>
            <person name="Lanie J.A."/>
            <person name="Ng W.-L."/>
            <person name="Kazmierczak K.M."/>
            <person name="Andrzejewski T.M."/>
            <person name="Davidsen T.M."/>
            <person name="Wayne K.J."/>
            <person name="Tettelin H."/>
            <person name="Glass J.I."/>
            <person name="Rusch D."/>
            <person name="Podicherti R."/>
            <person name="Tsui H.-C.T."/>
            <person name="Winkler M.E."/>
        </authorList>
    </citation>
    <scope>NUCLEOTIDE SEQUENCE</scope>
</reference>
<dbReference type="InterPro" id="IPR036291">
    <property type="entry name" value="NAD(P)-bd_dom_sf"/>
</dbReference>
<evidence type="ECO:0000256" key="2">
    <source>
        <dbReference type="ARBA" id="ARBA00023235"/>
    </source>
</evidence>